<organism evidence="1 2">
    <name type="scientific">Fusarium oxysporum f. sp. lycopersici (strain 4287 / CBS 123668 / FGSC 9935 / NRRL 34936)</name>
    <name type="common">Fusarium vascular wilt of tomato</name>
    <dbReference type="NCBI Taxonomy" id="426428"/>
    <lineage>
        <taxon>Eukaryota</taxon>
        <taxon>Fungi</taxon>
        <taxon>Dikarya</taxon>
        <taxon>Ascomycota</taxon>
        <taxon>Pezizomycotina</taxon>
        <taxon>Sordariomycetes</taxon>
        <taxon>Hypocreomycetidae</taxon>
        <taxon>Hypocreales</taxon>
        <taxon>Nectriaceae</taxon>
        <taxon>Fusarium</taxon>
        <taxon>Fusarium oxysporum species complex</taxon>
    </lineage>
</organism>
<accession>A0A0J9WCU7</accession>
<protein>
    <submittedName>
        <fullName evidence="1">Uncharacterized protein</fullName>
    </submittedName>
</protein>
<dbReference type="VEuPathDB" id="FungiDB:FOXG_17646"/>
<dbReference type="EMBL" id="DS231758">
    <property type="protein sequence ID" value="KNB20698.1"/>
    <property type="molecule type" value="Genomic_DNA"/>
</dbReference>
<dbReference type="KEGG" id="fox:FOXG_17646"/>
<sequence length="74" mass="8782">MEGSRTGLFHQTLSIYSWCRCCRLYRRSWRRCNPSPEGSTCHWILHRAWVEQSCIWSFSALSYFICFVSMPDPG</sequence>
<proteinExistence type="predicted"/>
<dbReference type="GeneID" id="28958390"/>
<dbReference type="RefSeq" id="XP_018258743.1">
    <property type="nucleotide sequence ID" value="XM_018397654.1"/>
</dbReference>
<gene>
    <name evidence="1" type="ORF">FOXG_17646</name>
</gene>
<dbReference type="AlphaFoldDB" id="A0A0J9WCU7"/>
<name>A0A0J9WCU7_FUSO4</name>
<evidence type="ECO:0000313" key="2">
    <source>
        <dbReference type="Proteomes" id="UP000009097"/>
    </source>
</evidence>
<reference evidence="1" key="2">
    <citation type="journal article" date="2010" name="Nature">
        <title>Comparative genomics reveals mobile pathogenicity chromosomes in Fusarium.</title>
        <authorList>
            <person name="Ma L.J."/>
            <person name="van der Does H.C."/>
            <person name="Borkovich K.A."/>
            <person name="Coleman J.J."/>
            <person name="Daboussi M.J."/>
            <person name="Di Pietro A."/>
            <person name="Dufresne M."/>
            <person name="Freitag M."/>
            <person name="Grabherr M."/>
            <person name="Henrissat B."/>
            <person name="Houterman P.M."/>
            <person name="Kang S."/>
            <person name="Shim W.B."/>
            <person name="Woloshuk C."/>
            <person name="Xie X."/>
            <person name="Xu J.R."/>
            <person name="Antoniw J."/>
            <person name="Baker S.E."/>
            <person name="Bluhm B.H."/>
            <person name="Breakspear A."/>
            <person name="Brown D.W."/>
            <person name="Butchko R.A."/>
            <person name="Chapman S."/>
            <person name="Coulson R."/>
            <person name="Coutinho P.M."/>
            <person name="Danchin E.G."/>
            <person name="Diener A."/>
            <person name="Gale L.R."/>
            <person name="Gardiner D.M."/>
            <person name="Goff S."/>
            <person name="Hammond-Kosack K.E."/>
            <person name="Hilburn K."/>
            <person name="Hua-Van A."/>
            <person name="Jonkers W."/>
            <person name="Kazan K."/>
            <person name="Kodira C.D."/>
            <person name="Koehrsen M."/>
            <person name="Kumar L."/>
            <person name="Lee Y.H."/>
            <person name="Li L."/>
            <person name="Manners J.M."/>
            <person name="Miranda-Saavedra D."/>
            <person name="Mukherjee M."/>
            <person name="Park G."/>
            <person name="Park J."/>
            <person name="Park S.Y."/>
            <person name="Proctor R.H."/>
            <person name="Regev A."/>
            <person name="Ruiz-Roldan M.C."/>
            <person name="Sain D."/>
            <person name="Sakthikumar S."/>
            <person name="Sykes S."/>
            <person name="Schwartz D.C."/>
            <person name="Turgeon B.G."/>
            <person name="Wapinski I."/>
            <person name="Yoder O."/>
            <person name="Young S."/>
            <person name="Zeng Q."/>
            <person name="Zhou S."/>
            <person name="Galagan J."/>
            <person name="Cuomo C.A."/>
            <person name="Kistler H.C."/>
            <person name="Rep M."/>
        </authorList>
    </citation>
    <scope>NUCLEOTIDE SEQUENCE [LARGE SCALE GENOMIC DNA]</scope>
    <source>
        <strain evidence="1">4287</strain>
    </source>
</reference>
<dbReference type="Proteomes" id="UP000009097">
    <property type="component" value="Unassembled WGS sequence"/>
</dbReference>
<reference evidence="1" key="1">
    <citation type="submission" date="2007-04" db="EMBL/GenBank/DDBJ databases">
        <authorList>
            <consortium name="The Broad Institute Genome Sequencing Platform"/>
            <person name="Birren B."/>
            <person name="Lander E."/>
            <person name="Galagan J."/>
            <person name="Nusbaum C."/>
            <person name="Devon K."/>
            <person name="Ma L.-J."/>
            <person name="Jaffe D."/>
            <person name="Butler J."/>
            <person name="Alvarez P."/>
            <person name="Gnerre S."/>
            <person name="Grabherr M."/>
            <person name="Kleber M."/>
            <person name="Mauceli E."/>
            <person name="Brockman W."/>
            <person name="MacCallum I.A."/>
            <person name="Young S."/>
            <person name="LaButti K."/>
            <person name="DeCaprio D."/>
            <person name="Crawford M."/>
            <person name="Koehrsen M."/>
            <person name="Engels R."/>
            <person name="Montgomery P."/>
            <person name="Pearson M."/>
            <person name="Howarth C."/>
            <person name="Larson L."/>
            <person name="White J."/>
            <person name="O'Leary S."/>
            <person name="Kodira C."/>
            <person name="Zeng Q."/>
            <person name="Yandava C."/>
            <person name="Alvarado L."/>
            <person name="Kistler C."/>
            <person name="Shim W.-B."/>
            <person name="Kang S."/>
            <person name="Woloshuk C."/>
        </authorList>
    </citation>
    <scope>NUCLEOTIDE SEQUENCE</scope>
    <source>
        <strain evidence="1">4287</strain>
    </source>
</reference>
<evidence type="ECO:0000313" key="1">
    <source>
        <dbReference type="EMBL" id="KNB20698.1"/>
    </source>
</evidence>